<dbReference type="Proteomes" id="UP000639772">
    <property type="component" value="Chromosome 7"/>
</dbReference>
<keyword evidence="1 2" id="KW-0694">RNA-binding</keyword>
<dbReference type="InterPro" id="IPR000504">
    <property type="entry name" value="RRM_dom"/>
</dbReference>
<reference evidence="4 5" key="1">
    <citation type="journal article" date="2020" name="Nat. Food">
        <title>A phased Vanilla planifolia genome enables genetic improvement of flavour and production.</title>
        <authorList>
            <person name="Hasing T."/>
            <person name="Tang H."/>
            <person name="Brym M."/>
            <person name="Khazi F."/>
            <person name="Huang T."/>
            <person name="Chambers A.H."/>
        </authorList>
    </citation>
    <scope>NUCLEOTIDE SEQUENCE [LARGE SCALE GENOMIC DNA]</scope>
    <source>
        <tissue evidence="4">Leaf</tissue>
    </source>
</reference>
<protein>
    <recommendedName>
        <fullName evidence="3">RRM domain-containing protein</fullName>
    </recommendedName>
</protein>
<name>A0A835UTS1_VANPL</name>
<dbReference type="PROSITE" id="PS50102">
    <property type="entry name" value="RRM"/>
    <property type="match status" value="2"/>
</dbReference>
<dbReference type="SMART" id="SM00360">
    <property type="entry name" value="RRM"/>
    <property type="match status" value="2"/>
</dbReference>
<dbReference type="InterPro" id="IPR050502">
    <property type="entry name" value="Euk_RNA-bind_prot"/>
</dbReference>
<dbReference type="Pfam" id="PF00076">
    <property type="entry name" value="RRM_1"/>
    <property type="match status" value="2"/>
</dbReference>
<evidence type="ECO:0000256" key="2">
    <source>
        <dbReference type="PROSITE-ProRule" id="PRU00176"/>
    </source>
</evidence>
<evidence type="ECO:0000256" key="1">
    <source>
        <dbReference type="ARBA" id="ARBA00022884"/>
    </source>
</evidence>
<dbReference type="GO" id="GO:1901259">
    <property type="term" value="P:chloroplast rRNA processing"/>
    <property type="evidence" value="ECO:0007669"/>
    <property type="project" value="TreeGrafter"/>
</dbReference>
<feature type="domain" description="RRM" evidence="3">
    <location>
        <begin position="180"/>
        <end position="253"/>
    </location>
</feature>
<gene>
    <name evidence="4" type="ORF">HPP92_015135</name>
</gene>
<dbReference type="Gene3D" id="3.30.70.330">
    <property type="match status" value="2"/>
</dbReference>
<dbReference type="GO" id="GO:0009535">
    <property type="term" value="C:chloroplast thylakoid membrane"/>
    <property type="evidence" value="ECO:0007669"/>
    <property type="project" value="TreeGrafter"/>
</dbReference>
<dbReference type="GO" id="GO:0003729">
    <property type="term" value="F:mRNA binding"/>
    <property type="evidence" value="ECO:0007669"/>
    <property type="project" value="TreeGrafter"/>
</dbReference>
<dbReference type="AlphaFoldDB" id="A0A835UTS1"/>
<evidence type="ECO:0000313" key="5">
    <source>
        <dbReference type="Proteomes" id="UP000639772"/>
    </source>
</evidence>
<dbReference type="SUPFAM" id="SSF54928">
    <property type="entry name" value="RNA-binding domain, RBD"/>
    <property type="match status" value="2"/>
</dbReference>
<feature type="domain" description="RRM" evidence="3">
    <location>
        <begin position="77"/>
        <end position="155"/>
    </location>
</feature>
<dbReference type="EMBL" id="JADCNM010000007">
    <property type="protein sequence ID" value="KAG0475449.1"/>
    <property type="molecule type" value="Genomic_DNA"/>
</dbReference>
<evidence type="ECO:0000313" key="4">
    <source>
        <dbReference type="EMBL" id="KAG0475449.1"/>
    </source>
</evidence>
<dbReference type="InterPro" id="IPR012677">
    <property type="entry name" value="Nucleotide-bd_a/b_plait_sf"/>
</dbReference>
<accession>A0A835UTS1</accession>
<dbReference type="InterPro" id="IPR035979">
    <property type="entry name" value="RBD_domain_sf"/>
</dbReference>
<organism evidence="4 5">
    <name type="scientific">Vanilla planifolia</name>
    <name type="common">Vanilla</name>
    <dbReference type="NCBI Taxonomy" id="51239"/>
    <lineage>
        <taxon>Eukaryota</taxon>
        <taxon>Viridiplantae</taxon>
        <taxon>Streptophyta</taxon>
        <taxon>Embryophyta</taxon>
        <taxon>Tracheophyta</taxon>
        <taxon>Spermatophyta</taxon>
        <taxon>Magnoliopsida</taxon>
        <taxon>Liliopsida</taxon>
        <taxon>Asparagales</taxon>
        <taxon>Orchidaceae</taxon>
        <taxon>Vanilloideae</taxon>
        <taxon>Vanilleae</taxon>
        <taxon>Vanilla</taxon>
    </lineage>
</organism>
<dbReference type="OrthoDB" id="439808at2759"/>
<evidence type="ECO:0000259" key="3">
    <source>
        <dbReference type="PROSITE" id="PS50102"/>
    </source>
</evidence>
<dbReference type="PANTHER" id="PTHR48025:SF11">
    <property type="entry name" value="RNA-BINDING PROTEIN CP33, CHLOROPLASTIC"/>
    <property type="match status" value="1"/>
</dbReference>
<sequence length="399" mass="42739">MATAAGGRLIAAAAAVAVTKNQNRCLGLSSPHPEIKFSTSKIALRADLRLPVPLPLSLSLRHFPSKFIARDRYSETGRLYVGNLPFVMNSSEIAEIFGQAGNVVAVELITNRVNNRSRGFAFVTMATDREANEAIRMFDGAQFGGRTAKVNFPEVPKGGERLIRESKVKGRARSNANSPYKIYVGNLGWTVTSDMLRNAFSACSGVVGANVVYERDTGRSRGFGFVAFASNDECQAALERMDGKVPAAQGSSVCPPQHPKQQVYGQYQSAPVGIPVVGPRPSPTYTVVNAIIGMKEDGPGPRYDHTLKAIAGIGEEGTPGYISPRLILFGGATALEENPATPPSAAGIAGIRTANNARAILVLGRDMDAVTSLKTSLDHQSKDTWTDGFHKIVLRPKWI</sequence>
<proteinExistence type="predicted"/>
<comment type="caution">
    <text evidence="4">The sequence shown here is derived from an EMBL/GenBank/DDBJ whole genome shotgun (WGS) entry which is preliminary data.</text>
</comment>
<dbReference type="PANTHER" id="PTHR48025">
    <property type="entry name" value="OS02G0815200 PROTEIN"/>
    <property type="match status" value="1"/>
</dbReference>